<organism evidence="2 4">
    <name type="scientific">Geomonas paludis</name>
    <dbReference type="NCBI Taxonomy" id="2740185"/>
    <lineage>
        <taxon>Bacteria</taxon>
        <taxon>Pseudomonadati</taxon>
        <taxon>Thermodesulfobacteriota</taxon>
        <taxon>Desulfuromonadia</taxon>
        <taxon>Geobacterales</taxon>
        <taxon>Geobacteraceae</taxon>
        <taxon>Geomonas</taxon>
    </lineage>
</organism>
<dbReference type="InterPro" id="IPR029058">
    <property type="entry name" value="AB_hydrolase_fold"/>
</dbReference>
<dbReference type="GO" id="GO:0005737">
    <property type="term" value="C:cytoplasm"/>
    <property type="evidence" value="ECO:0007669"/>
    <property type="project" value="TreeGrafter"/>
</dbReference>
<dbReference type="InterPro" id="IPR050452">
    <property type="entry name" value="Metacaspase"/>
</dbReference>
<protein>
    <submittedName>
        <fullName evidence="3">Caspase family protein</fullName>
    </submittedName>
</protein>
<proteinExistence type="predicted"/>
<dbReference type="Proteomes" id="UP000568888">
    <property type="component" value="Unassembled WGS sequence"/>
</dbReference>
<keyword evidence="5" id="KW-1185">Reference proteome</keyword>
<dbReference type="PANTHER" id="PTHR48104:SF30">
    <property type="entry name" value="METACASPASE-1"/>
    <property type="match status" value="1"/>
</dbReference>
<dbReference type="Gene3D" id="3.40.50.1460">
    <property type="match status" value="1"/>
</dbReference>
<accession>A0A6V8N082</accession>
<evidence type="ECO:0000313" key="4">
    <source>
        <dbReference type="Proteomes" id="UP000568888"/>
    </source>
</evidence>
<dbReference type="InterPro" id="IPR029030">
    <property type="entry name" value="Caspase-like_dom_sf"/>
</dbReference>
<feature type="domain" description="Peptidase C14 caspase" evidence="1">
    <location>
        <begin position="261"/>
        <end position="560"/>
    </location>
</feature>
<dbReference type="EMBL" id="CP096574">
    <property type="protein sequence ID" value="UPU35142.1"/>
    <property type="molecule type" value="Genomic_DNA"/>
</dbReference>
<evidence type="ECO:0000313" key="2">
    <source>
        <dbReference type="EMBL" id="GFO65464.1"/>
    </source>
</evidence>
<evidence type="ECO:0000313" key="5">
    <source>
        <dbReference type="Proteomes" id="UP000831485"/>
    </source>
</evidence>
<sequence>MKVLLIHGVGHKEISGMWDADWKAAIAKATASIAADIELEYDGLPYDSIFANAKLDAAIVAEALARLLASGVWHGIGDIFTSRGFGDDIRWTAGMVAQWAADEKLRAACNAALAQKISAFKPDVICAHSLGSLIAYDTFARQPEIVAGRTFVSLGSQIGNPFVRSIFGGRLVPLEQTSFWYHLYNKNDSVLTAEIDIRADNFEQVTTYFDIPGIADHDPAHYLSHPNAITNVWTPVFGKTPRSLSRAYTAVKKTTAKPQFRALLVGINDYPNPGDRLEGCINDVFLMSEILQEQGFPPEDIRVVFNERATADGIRQRLEWLMDGAAKGDQRVFFYSGHGAQIPGYGGKEEVDHVDECLVPYDFDWSKEKAITDDWFCQLYSQLPYDTNFTAILDCCHSGGMTRNGSVRVRGLDPPDDIRHRSLKWDAKRCMWIPRELKLATAKMIDKGDKANFLGDSGAERLLGRAVPLWTSATGFRKATKAYRHQGPFIPILLEACSEEEYSYEYRHGVTSYGAFTYCLANVMRKLRGGAKPVTFEALIKAVSQRLKELKYQQTPNLVCPRDKCSHVIPGR</sequence>
<evidence type="ECO:0000259" key="1">
    <source>
        <dbReference type="Pfam" id="PF00656"/>
    </source>
</evidence>
<reference evidence="4" key="1">
    <citation type="submission" date="2020-06" db="EMBL/GenBank/DDBJ databases">
        <title>Draft genomic sequecing of Geomonas sp. Red736.</title>
        <authorList>
            <person name="Itoh H."/>
            <person name="Xu Z.X."/>
            <person name="Ushijima N."/>
            <person name="Masuda Y."/>
            <person name="Shiratori Y."/>
            <person name="Senoo K."/>
        </authorList>
    </citation>
    <scope>NUCLEOTIDE SEQUENCE [LARGE SCALE GENOMIC DNA]</scope>
    <source>
        <strain evidence="4">Red736</strain>
    </source>
</reference>
<dbReference type="GO" id="GO:0004197">
    <property type="term" value="F:cysteine-type endopeptidase activity"/>
    <property type="evidence" value="ECO:0007669"/>
    <property type="project" value="InterPro"/>
</dbReference>
<dbReference type="AlphaFoldDB" id="A0A6V8N082"/>
<name>A0A6V8N082_9BACT</name>
<dbReference type="SUPFAM" id="SSF53474">
    <property type="entry name" value="alpha/beta-Hydrolases"/>
    <property type="match status" value="1"/>
</dbReference>
<dbReference type="PANTHER" id="PTHR48104">
    <property type="entry name" value="METACASPASE-4"/>
    <property type="match status" value="1"/>
</dbReference>
<dbReference type="EMBL" id="BLXY01000009">
    <property type="protein sequence ID" value="GFO65464.1"/>
    <property type="molecule type" value="Genomic_DNA"/>
</dbReference>
<reference evidence="2" key="2">
    <citation type="journal article" date="2021" name="Int. J. Syst. Evol. Microbiol.">
        <title>Geomonas silvestris sp. nov., Geomonas paludis sp. nov. and Geomonas limicola sp. nov., isolated from terrestrial environments, and emended description of the genus Geomonas.</title>
        <authorList>
            <person name="Itoh H."/>
            <person name="Xu Z."/>
            <person name="Masuda Y."/>
            <person name="Ushijima N."/>
            <person name="Hayakawa C."/>
            <person name="Shiratori Y."/>
            <person name="Senoo K."/>
        </authorList>
    </citation>
    <scope>NUCLEOTIDE SEQUENCE</scope>
    <source>
        <strain evidence="2">Red736</strain>
    </source>
</reference>
<dbReference type="InterPro" id="IPR011600">
    <property type="entry name" value="Pept_C14_caspase"/>
</dbReference>
<reference evidence="3" key="3">
    <citation type="submission" date="2022-04" db="EMBL/GenBank/DDBJ databases">
        <authorList>
            <person name="Liu G."/>
        </authorList>
    </citation>
    <scope>NUCLEOTIDE SEQUENCE</scope>
    <source>
        <strain evidence="3">RG22</strain>
    </source>
</reference>
<dbReference type="RefSeq" id="WP_183349582.1">
    <property type="nucleotide sequence ID" value="NZ_BLXY01000009.1"/>
</dbReference>
<dbReference type="SUPFAM" id="SSF52129">
    <property type="entry name" value="Caspase-like"/>
    <property type="match status" value="1"/>
</dbReference>
<evidence type="ECO:0000313" key="3">
    <source>
        <dbReference type="EMBL" id="UPU35142.1"/>
    </source>
</evidence>
<dbReference type="Pfam" id="PF00656">
    <property type="entry name" value="Peptidase_C14"/>
    <property type="match status" value="1"/>
</dbReference>
<dbReference type="Proteomes" id="UP000831485">
    <property type="component" value="Chromosome"/>
</dbReference>
<dbReference type="GO" id="GO:0006508">
    <property type="term" value="P:proteolysis"/>
    <property type="evidence" value="ECO:0007669"/>
    <property type="project" value="InterPro"/>
</dbReference>
<gene>
    <name evidence="2" type="ORF">GMPD_33830</name>
    <name evidence="3" type="ORF">M1B72_17040</name>
</gene>